<keyword evidence="4" id="KW-1185">Reference proteome</keyword>
<feature type="chain" id="PRO_5039556517" description="Nuclear transport factor 2 family protein" evidence="2">
    <location>
        <begin position="20"/>
        <end position="163"/>
    </location>
</feature>
<feature type="region of interest" description="Disordered" evidence="1">
    <location>
        <begin position="28"/>
        <end position="53"/>
    </location>
</feature>
<evidence type="ECO:0000313" key="3">
    <source>
        <dbReference type="EMBL" id="GIG44490.1"/>
    </source>
</evidence>
<comment type="caution">
    <text evidence="3">The sequence shown here is derived from an EMBL/GenBank/DDBJ whole genome shotgun (WGS) entry which is preliminary data.</text>
</comment>
<dbReference type="RefSeq" id="WP_203846304.1">
    <property type="nucleotide sequence ID" value="NZ_BAAAVW010000001.1"/>
</dbReference>
<evidence type="ECO:0000256" key="2">
    <source>
        <dbReference type="SAM" id="SignalP"/>
    </source>
</evidence>
<organism evidence="3 4">
    <name type="scientific">Dactylosporangium siamense</name>
    <dbReference type="NCBI Taxonomy" id="685454"/>
    <lineage>
        <taxon>Bacteria</taxon>
        <taxon>Bacillati</taxon>
        <taxon>Actinomycetota</taxon>
        <taxon>Actinomycetes</taxon>
        <taxon>Micromonosporales</taxon>
        <taxon>Micromonosporaceae</taxon>
        <taxon>Dactylosporangium</taxon>
    </lineage>
</organism>
<accession>A0A919PGL1</accession>
<keyword evidence="2" id="KW-0732">Signal</keyword>
<protein>
    <recommendedName>
        <fullName evidence="5">Nuclear transport factor 2 family protein</fullName>
    </recommendedName>
</protein>
<evidence type="ECO:0008006" key="5">
    <source>
        <dbReference type="Google" id="ProtNLM"/>
    </source>
</evidence>
<gene>
    <name evidence="3" type="ORF">Dsi01nite_025310</name>
</gene>
<dbReference type="EMBL" id="BONQ01000036">
    <property type="protein sequence ID" value="GIG44490.1"/>
    <property type="molecule type" value="Genomic_DNA"/>
</dbReference>
<feature type="signal peptide" evidence="2">
    <location>
        <begin position="1"/>
        <end position="19"/>
    </location>
</feature>
<dbReference type="PROSITE" id="PS51257">
    <property type="entry name" value="PROKAR_LIPOPROTEIN"/>
    <property type="match status" value="1"/>
</dbReference>
<dbReference type="Proteomes" id="UP000660611">
    <property type="component" value="Unassembled WGS sequence"/>
</dbReference>
<evidence type="ECO:0000313" key="4">
    <source>
        <dbReference type="Proteomes" id="UP000660611"/>
    </source>
</evidence>
<reference evidence="3" key="1">
    <citation type="submission" date="2021-01" db="EMBL/GenBank/DDBJ databases">
        <title>Whole genome shotgun sequence of Dactylosporangium siamense NBRC 106093.</title>
        <authorList>
            <person name="Komaki H."/>
            <person name="Tamura T."/>
        </authorList>
    </citation>
    <scope>NUCLEOTIDE SEQUENCE</scope>
    <source>
        <strain evidence="3">NBRC 106093</strain>
    </source>
</reference>
<name>A0A919PGL1_9ACTN</name>
<evidence type="ECO:0000256" key="1">
    <source>
        <dbReference type="SAM" id="MobiDB-lite"/>
    </source>
</evidence>
<dbReference type="AlphaFoldDB" id="A0A919PGL1"/>
<proteinExistence type="predicted"/>
<sequence>MTRTFRGIALAVITPVVLAGVLAGCSDKKDDAGESPSADRPTVEVTAQPQDAQTAQVTAEQVFDNLSDGDWAGAWELWTDTAQSAIAKDAYVDLISTCTTLQGDYVVTGVTPVDDSTATVKWTRTPASGSAASGTNTIKYQKGQWRFEPDATALAAFRQNKCP</sequence>